<dbReference type="Gene3D" id="3.40.1660.10">
    <property type="entry name" value="EreA-like (biosynthetic domain)"/>
    <property type="match status" value="1"/>
</dbReference>
<proteinExistence type="predicted"/>
<reference evidence="1 2" key="1">
    <citation type="submission" date="2021-01" db="EMBL/GenBank/DDBJ databases">
        <title>Whole genome shotgun sequence of Microbispora siamensis NBRC 104113.</title>
        <authorList>
            <person name="Komaki H."/>
            <person name="Tamura T."/>
        </authorList>
    </citation>
    <scope>NUCLEOTIDE SEQUENCE [LARGE SCALE GENOMIC DNA]</scope>
    <source>
        <strain evidence="1 2">NBRC 104113</strain>
    </source>
</reference>
<dbReference type="Gene3D" id="1.20.1440.30">
    <property type="entry name" value="Biosynthetic Protein domain"/>
    <property type="match status" value="1"/>
</dbReference>
<dbReference type="InterPro" id="IPR007815">
    <property type="entry name" value="Emycin_Estase"/>
</dbReference>
<organism evidence="1 2">
    <name type="scientific">Microbispora siamensis</name>
    <dbReference type="NCBI Taxonomy" id="564413"/>
    <lineage>
        <taxon>Bacteria</taxon>
        <taxon>Bacillati</taxon>
        <taxon>Actinomycetota</taxon>
        <taxon>Actinomycetes</taxon>
        <taxon>Streptosporangiales</taxon>
        <taxon>Streptosporangiaceae</taxon>
        <taxon>Microbispora</taxon>
    </lineage>
</organism>
<dbReference type="Proteomes" id="UP000660454">
    <property type="component" value="Unassembled WGS sequence"/>
</dbReference>
<evidence type="ECO:0000313" key="1">
    <source>
        <dbReference type="EMBL" id="GIH65829.1"/>
    </source>
</evidence>
<evidence type="ECO:0000313" key="2">
    <source>
        <dbReference type="Proteomes" id="UP000660454"/>
    </source>
</evidence>
<dbReference type="PANTHER" id="PTHR31299">
    <property type="entry name" value="ESTERASE, PUTATIVE (AFU_ORTHOLOGUE AFUA_1G05850)-RELATED"/>
    <property type="match status" value="1"/>
</dbReference>
<gene>
    <name evidence="1" type="ORF">Msi02_66460</name>
</gene>
<sequence>MTAAPSPLSETALDELADAIATGATVAGLGESTRFAHETFGVRDELFRRLVRRHGFRALALQDDASVGAMLDTYVTGGAGTAASALESAWRPWRTAEMAAALDWIRAFNQDHPDDPIRILGVKPAQARPADYDAVLEHVRRAAPHRLAELASHLEPIRTAHEIDEHVQRARGLHPGRPFAEHARDALAIVGHLPGDAVLPRMRLIVDFHERSVAGRDDYAGDAQTWAETIIDHQRRTSHRVAYWDGIAHTSASPTTLGLAPQRGPQPTVGGVLRRHYGEGYVSVAIGFHHGDLGVATVPEPAPDWLDSRLGAADRPVHWLDLRAGEPRRRWDGPAKVRVISGVYDPSRDAAEHLAIASLPEAFDVLVHLRRVSPVRRLPA</sequence>
<dbReference type="PANTHER" id="PTHR31299:SF0">
    <property type="entry name" value="ESTERASE, PUTATIVE (AFU_ORTHOLOGUE AFUA_1G05850)-RELATED"/>
    <property type="match status" value="1"/>
</dbReference>
<name>A0ABQ4GWL1_9ACTN</name>
<evidence type="ECO:0008006" key="3">
    <source>
        <dbReference type="Google" id="ProtNLM"/>
    </source>
</evidence>
<accession>A0ABQ4GWL1</accession>
<dbReference type="EMBL" id="BOOF01000044">
    <property type="protein sequence ID" value="GIH65829.1"/>
    <property type="molecule type" value="Genomic_DNA"/>
</dbReference>
<protein>
    <recommendedName>
        <fullName evidence="3">Erythromycin esterase</fullName>
    </recommendedName>
</protein>
<dbReference type="Pfam" id="PF05139">
    <property type="entry name" value="Erythro_esteras"/>
    <property type="match status" value="1"/>
</dbReference>
<dbReference type="Gene3D" id="3.30.1870.10">
    <property type="entry name" value="EreA-like, domain 2"/>
    <property type="match status" value="1"/>
</dbReference>
<dbReference type="InterPro" id="IPR052036">
    <property type="entry name" value="Hydrolase/PRTase-associated"/>
</dbReference>
<dbReference type="SUPFAM" id="SSF159501">
    <property type="entry name" value="EreA/ChaN-like"/>
    <property type="match status" value="1"/>
</dbReference>
<dbReference type="CDD" id="cd14728">
    <property type="entry name" value="Ere-like"/>
    <property type="match status" value="1"/>
</dbReference>
<dbReference type="RefSeq" id="WP_204051779.1">
    <property type="nucleotide sequence ID" value="NZ_BOOF01000044.1"/>
</dbReference>
<comment type="caution">
    <text evidence="1">The sequence shown here is derived from an EMBL/GenBank/DDBJ whole genome shotgun (WGS) entry which is preliminary data.</text>
</comment>
<keyword evidence="2" id="KW-1185">Reference proteome</keyword>